<dbReference type="SUPFAM" id="SSF57667">
    <property type="entry name" value="beta-beta-alpha zinc fingers"/>
    <property type="match status" value="1"/>
</dbReference>
<dbReference type="GO" id="GO:0005634">
    <property type="term" value="C:nucleus"/>
    <property type="evidence" value="ECO:0007669"/>
    <property type="project" value="UniProtKB-SubCell"/>
</dbReference>
<accession>A0A7K9WNQ9</accession>
<dbReference type="AlphaFoldDB" id="A0A7K9WNQ9"/>
<comment type="caution">
    <text evidence="9">The sequence shown here is derived from an EMBL/GenBank/DDBJ whole genome shotgun (WGS) entry which is preliminary data.</text>
</comment>
<proteinExistence type="predicted"/>
<dbReference type="Gene3D" id="3.30.160.60">
    <property type="entry name" value="Classic Zinc Finger"/>
    <property type="match status" value="2"/>
</dbReference>
<feature type="domain" description="C2H2-type" evidence="8">
    <location>
        <begin position="22"/>
        <end position="49"/>
    </location>
</feature>
<sequence>KRLQTSSKLLLHHQIHTDERPFHCPKCGKGFKHNFILITHRCIHTGERPYKGPQCGKSF</sequence>
<organism evidence="9 10">
    <name type="scientific">Rhipidura dahli</name>
    <dbReference type="NCBI Taxonomy" id="667186"/>
    <lineage>
        <taxon>Eukaryota</taxon>
        <taxon>Metazoa</taxon>
        <taxon>Chordata</taxon>
        <taxon>Craniata</taxon>
        <taxon>Vertebrata</taxon>
        <taxon>Euteleostomi</taxon>
        <taxon>Archelosauria</taxon>
        <taxon>Archosauria</taxon>
        <taxon>Dinosauria</taxon>
        <taxon>Saurischia</taxon>
        <taxon>Theropoda</taxon>
        <taxon>Coelurosauria</taxon>
        <taxon>Aves</taxon>
        <taxon>Neognathae</taxon>
        <taxon>Neoaves</taxon>
        <taxon>Telluraves</taxon>
        <taxon>Australaves</taxon>
        <taxon>Passeriformes</taxon>
        <taxon>Rhipiduridae</taxon>
        <taxon>Rhipidura</taxon>
    </lineage>
</organism>
<reference evidence="9 10" key="1">
    <citation type="submission" date="2019-09" db="EMBL/GenBank/DDBJ databases">
        <title>Bird 10,000 Genomes (B10K) Project - Family phase.</title>
        <authorList>
            <person name="Zhang G."/>
        </authorList>
    </citation>
    <scope>NUCLEOTIDE SEQUENCE [LARGE SCALE GENOMIC DNA]</scope>
    <source>
        <strain evidence="9">B10K-DU-001-49</strain>
        <tissue evidence="9">Muscle</tissue>
    </source>
</reference>
<evidence type="ECO:0000313" key="9">
    <source>
        <dbReference type="EMBL" id="NXI86737.1"/>
    </source>
</evidence>
<feature type="non-terminal residue" evidence="9">
    <location>
        <position position="59"/>
    </location>
</feature>
<dbReference type="Proteomes" id="UP000561178">
    <property type="component" value="Unassembled WGS sequence"/>
</dbReference>
<dbReference type="PANTHER" id="PTHR23226">
    <property type="entry name" value="ZINC FINGER AND SCAN DOMAIN-CONTAINING"/>
    <property type="match status" value="1"/>
</dbReference>
<gene>
    <name evidence="9" type="primary">Znf572_1</name>
    <name evidence="9" type="ORF">RHIDAH_R07348</name>
</gene>
<dbReference type="GO" id="GO:0008270">
    <property type="term" value="F:zinc ion binding"/>
    <property type="evidence" value="ECO:0007669"/>
    <property type="project" value="UniProtKB-KW"/>
</dbReference>
<keyword evidence="4 7" id="KW-0863">Zinc-finger</keyword>
<dbReference type="FunFam" id="3.30.160.60:FF:000688">
    <property type="entry name" value="zinc finger protein 197 isoform X1"/>
    <property type="match status" value="1"/>
</dbReference>
<keyword evidence="5" id="KW-0862">Zinc</keyword>
<dbReference type="PANTHER" id="PTHR23226:SF416">
    <property type="entry name" value="FI01424P"/>
    <property type="match status" value="1"/>
</dbReference>
<dbReference type="PROSITE" id="PS00028">
    <property type="entry name" value="ZINC_FINGER_C2H2_1"/>
    <property type="match status" value="1"/>
</dbReference>
<evidence type="ECO:0000259" key="8">
    <source>
        <dbReference type="PROSITE" id="PS50157"/>
    </source>
</evidence>
<dbReference type="InterPro" id="IPR013087">
    <property type="entry name" value="Znf_C2H2_type"/>
</dbReference>
<dbReference type="GO" id="GO:0000978">
    <property type="term" value="F:RNA polymerase II cis-regulatory region sequence-specific DNA binding"/>
    <property type="evidence" value="ECO:0007669"/>
    <property type="project" value="TreeGrafter"/>
</dbReference>
<dbReference type="PROSITE" id="PS50157">
    <property type="entry name" value="ZINC_FINGER_C2H2_2"/>
    <property type="match status" value="1"/>
</dbReference>
<name>A0A7K9WNQ9_9PASS</name>
<keyword evidence="3" id="KW-0677">Repeat</keyword>
<keyword evidence="10" id="KW-1185">Reference proteome</keyword>
<evidence type="ECO:0000256" key="7">
    <source>
        <dbReference type="PROSITE-ProRule" id="PRU00042"/>
    </source>
</evidence>
<protein>
    <submittedName>
        <fullName evidence="9">ZN572 protein</fullName>
    </submittedName>
</protein>
<keyword evidence="2" id="KW-0479">Metal-binding</keyword>
<evidence type="ECO:0000256" key="6">
    <source>
        <dbReference type="ARBA" id="ARBA00023242"/>
    </source>
</evidence>
<evidence type="ECO:0000256" key="2">
    <source>
        <dbReference type="ARBA" id="ARBA00022723"/>
    </source>
</evidence>
<evidence type="ECO:0000313" key="10">
    <source>
        <dbReference type="Proteomes" id="UP000561178"/>
    </source>
</evidence>
<dbReference type="GO" id="GO:0000981">
    <property type="term" value="F:DNA-binding transcription factor activity, RNA polymerase II-specific"/>
    <property type="evidence" value="ECO:0007669"/>
    <property type="project" value="TreeGrafter"/>
</dbReference>
<feature type="non-terminal residue" evidence="9">
    <location>
        <position position="1"/>
    </location>
</feature>
<evidence type="ECO:0000256" key="1">
    <source>
        <dbReference type="ARBA" id="ARBA00004123"/>
    </source>
</evidence>
<keyword evidence="6" id="KW-0539">Nucleus</keyword>
<evidence type="ECO:0000256" key="3">
    <source>
        <dbReference type="ARBA" id="ARBA00022737"/>
    </source>
</evidence>
<evidence type="ECO:0000256" key="5">
    <source>
        <dbReference type="ARBA" id="ARBA00022833"/>
    </source>
</evidence>
<comment type="subcellular location">
    <subcellularLocation>
        <location evidence="1">Nucleus</location>
    </subcellularLocation>
</comment>
<dbReference type="EMBL" id="VXAC01007315">
    <property type="protein sequence ID" value="NXI86737.1"/>
    <property type="molecule type" value="Genomic_DNA"/>
</dbReference>
<dbReference type="InterPro" id="IPR036236">
    <property type="entry name" value="Znf_C2H2_sf"/>
</dbReference>
<evidence type="ECO:0000256" key="4">
    <source>
        <dbReference type="ARBA" id="ARBA00022771"/>
    </source>
</evidence>